<dbReference type="PANTHER" id="PTHR35342">
    <property type="entry name" value="TRICARBOXYLIC TRANSPORT PROTEIN"/>
    <property type="match status" value="1"/>
</dbReference>
<comment type="caution">
    <text evidence="3">The sequence shown here is derived from an EMBL/GenBank/DDBJ whole genome shotgun (WGS) entry which is preliminary data.</text>
</comment>
<dbReference type="PANTHER" id="PTHR35342:SF5">
    <property type="entry name" value="TRICARBOXYLIC TRANSPORT PROTEIN"/>
    <property type="match status" value="1"/>
</dbReference>
<organism evidence="3 4">
    <name type="scientific">Faecalispora sporosphaeroides</name>
    <dbReference type="NCBI Taxonomy" id="1549"/>
    <lineage>
        <taxon>Bacteria</taxon>
        <taxon>Bacillati</taxon>
        <taxon>Bacillota</taxon>
        <taxon>Clostridia</taxon>
        <taxon>Eubacteriales</taxon>
        <taxon>Oscillospiraceae</taxon>
        <taxon>Faecalispora</taxon>
    </lineage>
</organism>
<dbReference type="RefSeq" id="WP_326839699.1">
    <property type="nucleotide sequence ID" value="NZ_SVNY01000001.1"/>
</dbReference>
<evidence type="ECO:0000256" key="1">
    <source>
        <dbReference type="SAM" id="Phobius"/>
    </source>
</evidence>
<name>A0A928KTV6_9FIRM</name>
<gene>
    <name evidence="3" type="ORF">E7512_00860</name>
</gene>
<dbReference type="InterPro" id="IPR002823">
    <property type="entry name" value="DUF112_TM"/>
</dbReference>
<reference evidence="3" key="1">
    <citation type="submission" date="2019-04" db="EMBL/GenBank/DDBJ databases">
        <title>Evolution of Biomass-Degrading Anaerobic Consortia Revealed by Metagenomics.</title>
        <authorList>
            <person name="Peng X."/>
        </authorList>
    </citation>
    <scope>NUCLEOTIDE SEQUENCE</scope>
    <source>
        <strain evidence="3">SIG551</strain>
    </source>
</reference>
<evidence type="ECO:0000259" key="2">
    <source>
        <dbReference type="Pfam" id="PF01970"/>
    </source>
</evidence>
<feature type="transmembrane region" description="Helical" evidence="1">
    <location>
        <begin position="62"/>
        <end position="85"/>
    </location>
</feature>
<protein>
    <recommendedName>
        <fullName evidence="2">DUF112 domain-containing protein</fullName>
    </recommendedName>
</protein>
<feature type="domain" description="DUF112" evidence="2">
    <location>
        <begin position="21"/>
        <end position="120"/>
    </location>
</feature>
<keyword evidence="1" id="KW-1133">Transmembrane helix</keyword>
<feature type="transmembrane region" description="Helical" evidence="1">
    <location>
        <begin position="20"/>
        <end position="50"/>
    </location>
</feature>
<dbReference type="Proteomes" id="UP000754750">
    <property type="component" value="Unassembled WGS sequence"/>
</dbReference>
<proteinExistence type="predicted"/>
<keyword evidence="1" id="KW-0472">Membrane</keyword>
<dbReference type="EMBL" id="SVNY01000001">
    <property type="protein sequence ID" value="MBE6832131.1"/>
    <property type="molecule type" value="Genomic_DNA"/>
</dbReference>
<sequence>MVFDINHIIGGFFNVLQPYNMLICIAGLFIGVLIGALPGLTATMGVAVCVPFSYVMEPEQALLLMSAVFCGGVYGGLIPAILLGIPGTPASAPTAFEGRALTQAGESGRALIAETVGATLKKVTGKPLKKCRFSQSLSHCRIASPCTRLDSLLYDA</sequence>
<evidence type="ECO:0000313" key="3">
    <source>
        <dbReference type="EMBL" id="MBE6832131.1"/>
    </source>
</evidence>
<accession>A0A928KTV6</accession>
<dbReference type="Pfam" id="PF01970">
    <property type="entry name" value="TctA"/>
    <property type="match status" value="1"/>
</dbReference>
<evidence type="ECO:0000313" key="4">
    <source>
        <dbReference type="Proteomes" id="UP000754750"/>
    </source>
</evidence>
<dbReference type="AlphaFoldDB" id="A0A928KTV6"/>
<keyword evidence="1" id="KW-0812">Transmembrane</keyword>